<name>A0A7X0CGJ6_9BURK</name>
<feature type="transmembrane region" description="Helical" evidence="1">
    <location>
        <begin position="100"/>
        <end position="121"/>
    </location>
</feature>
<organism evidence="2 3">
    <name type="scientific">Massilia aurea</name>
    <dbReference type="NCBI Taxonomy" id="373040"/>
    <lineage>
        <taxon>Bacteria</taxon>
        <taxon>Pseudomonadati</taxon>
        <taxon>Pseudomonadota</taxon>
        <taxon>Betaproteobacteria</taxon>
        <taxon>Burkholderiales</taxon>
        <taxon>Oxalobacteraceae</taxon>
        <taxon>Telluria group</taxon>
        <taxon>Massilia</taxon>
    </lineage>
</organism>
<feature type="transmembrane region" description="Helical" evidence="1">
    <location>
        <begin position="127"/>
        <end position="147"/>
    </location>
</feature>
<feature type="transmembrane region" description="Helical" evidence="1">
    <location>
        <begin position="195"/>
        <end position="215"/>
    </location>
</feature>
<dbReference type="Proteomes" id="UP000540787">
    <property type="component" value="Unassembled WGS sequence"/>
</dbReference>
<dbReference type="Pfam" id="PF06912">
    <property type="entry name" value="DUF1275"/>
    <property type="match status" value="1"/>
</dbReference>
<evidence type="ECO:0000256" key="1">
    <source>
        <dbReference type="SAM" id="Phobius"/>
    </source>
</evidence>
<sequence length="257" mass="26945">MPINYARSLTGHARTPGANRHLGVALAFVAGAINAGGFLAVREYTSHMTGIVSGAADHLVLGQTDLVLSALGALFSFMLGAASTAILVNLVRRHGLHSGFALPLVLEAILLLVFGILGARLNDIDALFIPLTVMLLCFMMGLQNAVITKVSHAEIRTTHMTGIVTDIGIELGKLAYWNRDGGLHQPKVTANLGRLALMTALLAAFCIGGVVGALGFKHLGYLSTIPLAAFLCVLGIVPVVDDTLRVLGRGRRAGHDA</sequence>
<evidence type="ECO:0000313" key="2">
    <source>
        <dbReference type="EMBL" id="MBB6136390.1"/>
    </source>
</evidence>
<feature type="transmembrane region" description="Helical" evidence="1">
    <location>
        <begin position="21"/>
        <end position="41"/>
    </location>
</feature>
<comment type="caution">
    <text evidence="2">The sequence shown here is derived from an EMBL/GenBank/DDBJ whole genome shotgun (WGS) entry which is preliminary data.</text>
</comment>
<dbReference type="EMBL" id="JACHBX010000006">
    <property type="protein sequence ID" value="MBB6136390.1"/>
    <property type="molecule type" value="Genomic_DNA"/>
</dbReference>
<protein>
    <submittedName>
        <fullName evidence="2">Uncharacterized membrane protein YoaK (UPF0700 family)</fullName>
    </submittedName>
</protein>
<evidence type="ECO:0000313" key="3">
    <source>
        <dbReference type="Proteomes" id="UP000540787"/>
    </source>
</evidence>
<feature type="transmembrane region" description="Helical" evidence="1">
    <location>
        <begin position="221"/>
        <end position="240"/>
    </location>
</feature>
<dbReference type="RefSeq" id="WP_183557993.1">
    <property type="nucleotide sequence ID" value="NZ_JACHBX010000006.1"/>
</dbReference>
<dbReference type="PANTHER" id="PTHR37314:SF4">
    <property type="entry name" value="UPF0700 TRANSMEMBRANE PROTEIN YOAK"/>
    <property type="match status" value="1"/>
</dbReference>
<keyword evidence="1" id="KW-0472">Membrane</keyword>
<accession>A0A7X0CGJ6</accession>
<dbReference type="AlphaFoldDB" id="A0A7X0CGJ6"/>
<keyword evidence="1" id="KW-1133">Transmembrane helix</keyword>
<dbReference type="PANTHER" id="PTHR37314">
    <property type="entry name" value="SLR0142 PROTEIN"/>
    <property type="match status" value="1"/>
</dbReference>
<feature type="transmembrane region" description="Helical" evidence="1">
    <location>
        <begin position="66"/>
        <end position="88"/>
    </location>
</feature>
<keyword evidence="3" id="KW-1185">Reference proteome</keyword>
<dbReference type="InterPro" id="IPR010699">
    <property type="entry name" value="DUF1275"/>
</dbReference>
<gene>
    <name evidence="2" type="ORF">HD842_004568</name>
</gene>
<keyword evidence="1" id="KW-0812">Transmembrane</keyword>
<proteinExistence type="predicted"/>
<reference evidence="2 3" key="1">
    <citation type="submission" date="2020-08" db="EMBL/GenBank/DDBJ databases">
        <title>The Agave Microbiome: Exploring the role of microbial communities in plant adaptations to desert environments.</title>
        <authorList>
            <person name="Partida-Martinez L.P."/>
        </authorList>
    </citation>
    <scope>NUCLEOTIDE SEQUENCE [LARGE SCALE GENOMIC DNA]</scope>
    <source>
        <strain evidence="2 3">AT3.2</strain>
    </source>
</reference>